<dbReference type="KEGG" id="wna:KA717_34205"/>
<proteinExistence type="predicted"/>
<dbReference type="GO" id="GO:0046813">
    <property type="term" value="P:receptor-mediated virion attachment to host cell"/>
    <property type="evidence" value="ECO:0007669"/>
    <property type="project" value="TreeGrafter"/>
</dbReference>
<name>A0A977KV89_9CYAN</name>
<feature type="repeat" description="TPR" evidence="3">
    <location>
        <begin position="228"/>
        <end position="261"/>
    </location>
</feature>
<reference evidence="4" key="1">
    <citation type="submission" date="2021-04" db="EMBL/GenBank/DDBJ databases">
        <title>Genome sequence of Woronichinia naegeliana from Washington state freshwater lake bloom.</title>
        <authorList>
            <person name="Dreher T.W."/>
        </authorList>
    </citation>
    <scope>NUCLEOTIDE SEQUENCE</scope>
    <source>
        <strain evidence="4">WA131</strain>
    </source>
</reference>
<evidence type="ECO:0000256" key="2">
    <source>
        <dbReference type="ARBA" id="ARBA00022803"/>
    </source>
</evidence>
<dbReference type="Pfam" id="PF00515">
    <property type="entry name" value="TPR_1"/>
    <property type="match status" value="2"/>
</dbReference>
<protein>
    <submittedName>
        <fullName evidence="4">Tetratricopeptide repeat protein</fullName>
    </submittedName>
</protein>
<dbReference type="PANTHER" id="PTHR44858">
    <property type="entry name" value="TETRATRICOPEPTIDE REPEAT PROTEIN 6"/>
    <property type="match status" value="1"/>
</dbReference>
<evidence type="ECO:0000256" key="3">
    <source>
        <dbReference type="PROSITE-ProRule" id="PRU00339"/>
    </source>
</evidence>
<keyword evidence="2 3" id="KW-0802">TPR repeat</keyword>
<dbReference type="InterPro" id="IPR011990">
    <property type="entry name" value="TPR-like_helical_dom_sf"/>
</dbReference>
<dbReference type="EMBL" id="CP073041">
    <property type="protein sequence ID" value="UXE60533.1"/>
    <property type="molecule type" value="Genomic_DNA"/>
</dbReference>
<dbReference type="SMART" id="SM00028">
    <property type="entry name" value="TPR"/>
    <property type="match status" value="7"/>
</dbReference>
<evidence type="ECO:0000313" key="4">
    <source>
        <dbReference type="EMBL" id="UXE60533.1"/>
    </source>
</evidence>
<feature type="repeat" description="TPR" evidence="3">
    <location>
        <begin position="296"/>
        <end position="329"/>
    </location>
</feature>
<organism evidence="4">
    <name type="scientific">Woronichinia naegeliana WA131</name>
    <dbReference type="NCBI Taxonomy" id="2824559"/>
    <lineage>
        <taxon>Bacteria</taxon>
        <taxon>Bacillati</taxon>
        <taxon>Cyanobacteriota</taxon>
        <taxon>Cyanophyceae</taxon>
        <taxon>Synechococcales</taxon>
        <taxon>Coelosphaeriaceae</taxon>
        <taxon>Woronichinia</taxon>
    </lineage>
</organism>
<keyword evidence="1" id="KW-0677">Repeat</keyword>
<dbReference type="AlphaFoldDB" id="A0A977KV89"/>
<feature type="repeat" description="TPR" evidence="3">
    <location>
        <begin position="160"/>
        <end position="193"/>
    </location>
</feature>
<dbReference type="InterPro" id="IPR019734">
    <property type="entry name" value="TPR_rpt"/>
</dbReference>
<dbReference type="Pfam" id="PF13181">
    <property type="entry name" value="TPR_8"/>
    <property type="match status" value="1"/>
</dbReference>
<feature type="repeat" description="TPR" evidence="3">
    <location>
        <begin position="194"/>
        <end position="227"/>
    </location>
</feature>
<dbReference type="Proteomes" id="UP001065613">
    <property type="component" value="Chromosome"/>
</dbReference>
<gene>
    <name evidence="4" type="ORF">KA717_34205</name>
</gene>
<dbReference type="PROSITE" id="PS50005">
    <property type="entry name" value="TPR"/>
    <property type="match status" value="6"/>
</dbReference>
<sequence length="392" mass="45182">MVLSKAINNLIKLIEVFPGQENLNILFIVGLEKSLVEYIRPGYGGKGDYYNLDTIPPILSHLNWQRENFRDRFRHLCFVFILPKYAIKYISLRAPDFFDWGSGKIQIATERDLVEQEVFRLAWLDSGFETYQNWTFQQRLERLAEIHTYLQENLDPNEKFDLYFEQALILSTNGDYEEAIASYDQALKFKPDYHEAWNNRGVALADLGRIEEAIASYDQALKFKPDYHEAWNNRGVALADLGRIEEAIASYNQALKFKPDYHEAWNNRGVALADLGRIEEAIASYNQALKFKPDFHEAWYGRGIALGKLGKMNEAIASYDKALKIKPDFHEIWFNRGIALGKLGKMKEAITSYEKALKIKPDDHEAWFNRGIALGNLGRLEEAIASYDGCDL</sequence>
<dbReference type="Pfam" id="PF13432">
    <property type="entry name" value="TPR_16"/>
    <property type="match status" value="1"/>
</dbReference>
<dbReference type="InterPro" id="IPR050498">
    <property type="entry name" value="Ycf3"/>
</dbReference>
<feature type="repeat" description="TPR" evidence="3">
    <location>
        <begin position="330"/>
        <end position="363"/>
    </location>
</feature>
<dbReference type="Gene3D" id="1.25.40.10">
    <property type="entry name" value="Tetratricopeptide repeat domain"/>
    <property type="match status" value="3"/>
</dbReference>
<dbReference type="SUPFAM" id="SSF48452">
    <property type="entry name" value="TPR-like"/>
    <property type="match status" value="1"/>
</dbReference>
<evidence type="ECO:0000256" key="1">
    <source>
        <dbReference type="ARBA" id="ARBA00022737"/>
    </source>
</evidence>
<dbReference type="GO" id="GO:0009279">
    <property type="term" value="C:cell outer membrane"/>
    <property type="evidence" value="ECO:0007669"/>
    <property type="project" value="TreeGrafter"/>
</dbReference>
<dbReference type="PANTHER" id="PTHR44858:SF1">
    <property type="entry name" value="UDP-N-ACETYLGLUCOSAMINE--PEPTIDE N-ACETYLGLUCOSAMINYLTRANSFERASE SPINDLY-RELATED"/>
    <property type="match status" value="1"/>
</dbReference>
<accession>A0A977KV89</accession>
<dbReference type="Pfam" id="PF13414">
    <property type="entry name" value="TPR_11"/>
    <property type="match status" value="1"/>
</dbReference>
<dbReference type="PROSITE" id="PS50293">
    <property type="entry name" value="TPR_REGION"/>
    <property type="match status" value="6"/>
</dbReference>
<feature type="repeat" description="TPR" evidence="3">
    <location>
        <begin position="262"/>
        <end position="295"/>
    </location>
</feature>